<evidence type="ECO:0000313" key="7">
    <source>
        <dbReference type="EMBL" id="MEK8073509.1"/>
    </source>
</evidence>
<evidence type="ECO:0000259" key="6">
    <source>
        <dbReference type="PROSITE" id="PS50931"/>
    </source>
</evidence>
<reference evidence="7 8" key="1">
    <citation type="submission" date="2024-03" db="EMBL/GenBank/DDBJ databases">
        <title>Rhodococcus navarretei sp. nov. and Pseudarthrobacter quantumdoti sp. nov., two new species with the ability to biosynthesize Quantum Dots isolated from soil samples at Union Glacier, Antarctica.</title>
        <authorList>
            <person name="Vargas M."/>
        </authorList>
    </citation>
    <scope>NUCLEOTIDE SEQUENCE [LARGE SCALE GENOMIC DNA]</scope>
    <source>
        <strain evidence="7 8">EXRC-4A-4</strain>
    </source>
</reference>
<dbReference type="PANTHER" id="PTHR30346:SF28">
    <property type="entry name" value="HTH-TYPE TRANSCRIPTIONAL REGULATOR CYNR"/>
    <property type="match status" value="1"/>
</dbReference>
<dbReference type="RefSeq" id="WP_341442456.1">
    <property type="nucleotide sequence ID" value="NZ_JBBPCN010000001.1"/>
</dbReference>
<dbReference type="InterPro" id="IPR000847">
    <property type="entry name" value="LysR_HTH_N"/>
</dbReference>
<keyword evidence="2" id="KW-0805">Transcription regulation</keyword>
<accession>A0ABU9D1M3</accession>
<dbReference type="InterPro" id="IPR036388">
    <property type="entry name" value="WH-like_DNA-bd_sf"/>
</dbReference>
<evidence type="ECO:0000256" key="1">
    <source>
        <dbReference type="ARBA" id="ARBA00009437"/>
    </source>
</evidence>
<protein>
    <submittedName>
        <fullName evidence="7">LysR family transcriptional regulator</fullName>
    </submittedName>
</protein>
<proteinExistence type="inferred from homology"/>
<dbReference type="InterPro" id="IPR036390">
    <property type="entry name" value="WH_DNA-bd_sf"/>
</dbReference>
<evidence type="ECO:0000256" key="4">
    <source>
        <dbReference type="ARBA" id="ARBA00023159"/>
    </source>
</evidence>
<keyword evidence="5" id="KW-0804">Transcription</keyword>
<sequence>MELYQLRYFHAVADFGGLRPAAEHLVVSQSAVSRAIASLEAEIGVPLFTREGRVNVLNRYGTTFRESTSDVARSIDVGIAAVRELAGTSAGTVSLGFLHSLGAALVPRAIREHRTIFDGVSFELHQRSGRDVIADLASGVTDLCLSVPGLFVDSLEVTWEPLYVEKLLLVLPRGHRFSRRRRLRFSELAEEPFVALDAEHTLRRVFDEACLRFGTTPRIAFEGTDIETLRGLVGGGLGIALLPSAAVPRDDLVEVDLAEDVSRVIGVGWVTDRYLPPAAVAFRQSLRRMYTEPG</sequence>
<keyword evidence="4" id="KW-0010">Activator</keyword>
<comment type="caution">
    <text evidence="7">The sequence shown here is derived from an EMBL/GenBank/DDBJ whole genome shotgun (WGS) entry which is preliminary data.</text>
</comment>
<comment type="similarity">
    <text evidence="1">Belongs to the LysR transcriptional regulatory family.</text>
</comment>
<dbReference type="SUPFAM" id="SSF53850">
    <property type="entry name" value="Periplasmic binding protein-like II"/>
    <property type="match status" value="1"/>
</dbReference>
<dbReference type="SUPFAM" id="SSF46785">
    <property type="entry name" value="Winged helix' DNA-binding domain"/>
    <property type="match status" value="1"/>
</dbReference>
<organism evidence="7 8">
    <name type="scientific">Rhodococcus navarretei</name>
    <dbReference type="NCBI Taxonomy" id="3128981"/>
    <lineage>
        <taxon>Bacteria</taxon>
        <taxon>Bacillati</taxon>
        <taxon>Actinomycetota</taxon>
        <taxon>Actinomycetes</taxon>
        <taxon>Mycobacteriales</taxon>
        <taxon>Nocardiaceae</taxon>
        <taxon>Rhodococcus</taxon>
    </lineage>
</organism>
<dbReference type="InterPro" id="IPR005119">
    <property type="entry name" value="LysR_subst-bd"/>
</dbReference>
<evidence type="ECO:0000256" key="2">
    <source>
        <dbReference type="ARBA" id="ARBA00023015"/>
    </source>
</evidence>
<gene>
    <name evidence="7" type="ORF">AABD04_21930</name>
</gene>
<dbReference type="Gene3D" id="1.10.10.10">
    <property type="entry name" value="Winged helix-like DNA-binding domain superfamily/Winged helix DNA-binding domain"/>
    <property type="match status" value="1"/>
</dbReference>
<dbReference type="Gene3D" id="3.40.190.290">
    <property type="match status" value="1"/>
</dbReference>
<dbReference type="PROSITE" id="PS50931">
    <property type="entry name" value="HTH_LYSR"/>
    <property type="match status" value="1"/>
</dbReference>
<dbReference type="PRINTS" id="PR00039">
    <property type="entry name" value="HTHLYSR"/>
</dbReference>
<dbReference type="PANTHER" id="PTHR30346">
    <property type="entry name" value="TRANSCRIPTIONAL DUAL REGULATOR HCAR-RELATED"/>
    <property type="match status" value="1"/>
</dbReference>
<keyword evidence="3" id="KW-0238">DNA-binding</keyword>
<dbReference type="EMBL" id="JBBPCN010000001">
    <property type="protein sequence ID" value="MEK8073509.1"/>
    <property type="molecule type" value="Genomic_DNA"/>
</dbReference>
<name>A0ABU9D1M3_9NOCA</name>
<dbReference type="Pfam" id="PF03466">
    <property type="entry name" value="LysR_substrate"/>
    <property type="match status" value="1"/>
</dbReference>
<keyword evidence="8" id="KW-1185">Reference proteome</keyword>
<evidence type="ECO:0000313" key="8">
    <source>
        <dbReference type="Proteomes" id="UP001456513"/>
    </source>
</evidence>
<dbReference type="Pfam" id="PF00126">
    <property type="entry name" value="HTH_1"/>
    <property type="match status" value="1"/>
</dbReference>
<dbReference type="Proteomes" id="UP001456513">
    <property type="component" value="Unassembled WGS sequence"/>
</dbReference>
<evidence type="ECO:0000256" key="5">
    <source>
        <dbReference type="ARBA" id="ARBA00023163"/>
    </source>
</evidence>
<feature type="domain" description="HTH lysR-type" evidence="6">
    <location>
        <begin position="1"/>
        <end position="58"/>
    </location>
</feature>
<evidence type="ECO:0000256" key="3">
    <source>
        <dbReference type="ARBA" id="ARBA00023125"/>
    </source>
</evidence>